<dbReference type="EMBL" id="JAUNZN010000002">
    <property type="protein sequence ID" value="KAK4827174.1"/>
    <property type="molecule type" value="Genomic_DNA"/>
</dbReference>
<evidence type="ECO:0008006" key="3">
    <source>
        <dbReference type="Google" id="ProtNLM"/>
    </source>
</evidence>
<sequence length="330" mass="37694">MVQKKATKMMKGLENLCYEERLKKLGRKDSSGGPHHSIQGGYKEDRGSLFRRSHMEKTKANGYKLYLEKFHLSIRNNFFAVRTINRWNNLLRDVVESPSLEVFKIQLDRVFAFTFAAHSALSWSAKISSFSFKGKLVFQMQCTNVKSSFRQMLVATTNKIQQMMTNLTAVYNEMTDVVDEGRAVHVVYLDFSKAFDTVSHNIRIDKAELLGSEDCDQWQKSHWMLVSSGVPQRPVLRPILFNIFTNDLDDGTEHNLSKSEGDTKLGGVYCRPDGCAAIQKDLDKLEKWAEKNLNPYSKGECQVLHLGRNNPGTSTHWGMTSWKAPWQIGI</sequence>
<dbReference type="Proteomes" id="UP001333110">
    <property type="component" value="Unassembled WGS sequence"/>
</dbReference>
<gene>
    <name evidence="1" type="ORF">QYF61_015136</name>
</gene>
<reference evidence="1 2" key="1">
    <citation type="journal article" date="2023" name="J. Hered.">
        <title>Chromosome-level genome of the wood stork (Mycteria americana) provides insight into avian chromosome evolution.</title>
        <authorList>
            <person name="Flamio R. Jr."/>
            <person name="Ramstad K.M."/>
        </authorList>
    </citation>
    <scope>NUCLEOTIDE SEQUENCE [LARGE SCALE GENOMIC DNA]</scope>
    <source>
        <strain evidence="1">JAX WOST 10</strain>
    </source>
</reference>
<protein>
    <recommendedName>
        <fullName evidence="3">Rna-directed dna polymerase from mobile element jockey-like</fullName>
    </recommendedName>
</protein>
<comment type="caution">
    <text evidence="1">The sequence shown here is derived from an EMBL/GenBank/DDBJ whole genome shotgun (WGS) entry which is preliminary data.</text>
</comment>
<dbReference type="PANTHER" id="PTHR33332">
    <property type="entry name" value="REVERSE TRANSCRIPTASE DOMAIN-CONTAINING PROTEIN"/>
    <property type="match status" value="1"/>
</dbReference>
<accession>A0AAN7NKF0</accession>
<organism evidence="1 2">
    <name type="scientific">Mycteria americana</name>
    <name type="common">Wood stork</name>
    <dbReference type="NCBI Taxonomy" id="33587"/>
    <lineage>
        <taxon>Eukaryota</taxon>
        <taxon>Metazoa</taxon>
        <taxon>Chordata</taxon>
        <taxon>Craniata</taxon>
        <taxon>Vertebrata</taxon>
        <taxon>Euteleostomi</taxon>
        <taxon>Archelosauria</taxon>
        <taxon>Archosauria</taxon>
        <taxon>Dinosauria</taxon>
        <taxon>Saurischia</taxon>
        <taxon>Theropoda</taxon>
        <taxon>Coelurosauria</taxon>
        <taxon>Aves</taxon>
        <taxon>Neognathae</taxon>
        <taxon>Neoaves</taxon>
        <taxon>Aequornithes</taxon>
        <taxon>Ciconiiformes</taxon>
        <taxon>Ciconiidae</taxon>
        <taxon>Mycteria</taxon>
    </lineage>
</organism>
<proteinExistence type="predicted"/>
<keyword evidence="2" id="KW-1185">Reference proteome</keyword>
<dbReference type="AlphaFoldDB" id="A0AAN7NKF0"/>
<evidence type="ECO:0000313" key="1">
    <source>
        <dbReference type="EMBL" id="KAK4827174.1"/>
    </source>
</evidence>
<evidence type="ECO:0000313" key="2">
    <source>
        <dbReference type="Proteomes" id="UP001333110"/>
    </source>
</evidence>
<name>A0AAN7NKF0_MYCAM</name>